<dbReference type="AlphaFoldDB" id="E9GLE5"/>
<reference evidence="6 7" key="1">
    <citation type="journal article" date="2011" name="Science">
        <title>The ecoresponsive genome of Daphnia pulex.</title>
        <authorList>
            <person name="Colbourne J.K."/>
            <person name="Pfrender M.E."/>
            <person name="Gilbert D."/>
            <person name="Thomas W.K."/>
            <person name="Tucker A."/>
            <person name="Oakley T.H."/>
            <person name="Tokishita S."/>
            <person name="Aerts A."/>
            <person name="Arnold G.J."/>
            <person name="Basu M.K."/>
            <person name="Bauer D.J."/>
            <person name="Caceres C.E."/>
            <person name="Carmel L."/>
            <person name="Casola C."/>
            <person name="Choi J.H."/>
            <person name="Detter J.C."/>
            <person name="Dong Q."/>
            <person name="Dusheyko S."/>
            <person name="Eads B.D."/>
            <person name="Frohlich T."/>
            <person name="Geiler-Samerotte K.A."/>
            <person name="Gerlach D."/>
            <person name="Hatcher P."/>
            <person name="Jogdeo S."/>
            <person name="Krijgsveld J."/>
            <person name="Kriventseva E.V."/>
            <person name="Kultz D."/>
            <person name="Laforsch C."/>
            <person name="Lindquist E."/>
            <person name="Lopez J."/>
            <person name="Manak J.R."/>
            <person name="Muller J."/>
            <person name="Pangilinan J."/>
            <person name="Patwardhan R.P."/>
            <person name="Pitluck S."/>
            <person name="Pritham E.J."/>
            <person name="Rechtsteiner A."/>
            <person name="Rho M."/>
            <person name="Rogozin I.B."/>
            <person name="Sakarya O."/>
            <person name="Salamov A."/>
            <person name="Schaack S."/>
            <person name="Shapiro H."/>
            <person name="Shiga Y."/>
            <person name="Skalitzky C."/>
            <person name="Smith Z."/>
            <person name="Souvorov A."/>
            <person name="Sung W."/>
            <person name="Tang Z."/>
            <person name="Tsuchiya D."/>
            <person name="Tu H."/>
            <person name="Vos H."/>
            <person name="Wang M."/>
            <person name="Wolf Y.I."/>
            <person name="Yamagata H."/>
            <person name="Yamada T."/>
            <person name="Ye Y."/>
            <person name="Shaw J.R."/>
            <person name="Andrews J."/>
            <person name="Crease T.J."/>
            <person name="Tang H."/>
            <person name="Lucas S.M."/>
            <person name="Robertson H.M."/>
            <person name="Bork P."/>
            <person name="Koonin E.V."/>
            <person name="Zdobnov E.M."/>
            <person name="Grigoriev I.V."/>
            <person name="Lynch M."/>
            <person name="Boore J.L."/>
        </authorList>
    </citation>
    <scope>NUCLEOTIDE SEQUENCE [LARGE SCALE GENOMIC DNA]</scope>
</reference>
<evidence type="ECO:0000313" key="7">
    <source>
        <dbReference type="Proteomes" id="UP000000305"/>
    </source>
</evidence>
<evidence type="ECO:0000256" key="1">
    <source>
        <dbReference type="ARBA" id="ARBA00004496"/>
    </source>
</evidence>
<dbReference type="KEGG" id="dpx:DAPPUDRAFT_52316"/>
<evidence type="ECO:0000256" key="4">
    <source>
        <dbReference type="SAM" id="MobiDB-lite"/>
    </source>
</evidence>
<dbReference type="FunCoup" id="E9GLE5">
    <property type="interactions" value="13"/>
</dbReference>
<feature type="non-terminal residue" evidence="6">
    <location>
        <position position="1"/>
    </location>
</feature>
<gene>
    <name evidence="6" type="ORF">DAPPUDRAFT_52316</name>
</gene>
<dbReference type="CDD" id="cd04458">
    <property type="entry name" value="CSP_CDS"/>
    <property type="match status" value="1"/>
</dbReference>
<dbReference type="InterPro" id="IPR001878">
    <property type="entry name" value="Znf_CCHC"/>
</dbReference>
<feature type="region of interest" description="Disordered" evidence="4">
    <location>
        <begin position="58"/>
        <end position="78"/>
    </location>
</feature>
<comment type="similarity">
    <text evidence="2">Belongs to the lin-28 family.</text>
</comment>
<keyword evidence="3" id="KW-0963">Cytoplasm</keyword>
<dbReference type="SMART" id="SM00343">
    <property type="entry name" value="ZnF_C2HC"/>
    <property type="match status" value="2"/>
</dbReference>
<dbReference type="PRINTS" id="PR00050">
    <property type="entry name" value="COLDSHOCK"/>
</dbReference>
<evidence type="ECO:0000259" key="5">
    <source>
        <dbReference type="PROSITE" id="PS51857"/>
    </source>
</evidence>
<dbReference type="OrthoDB" id="422005at2759"/>
<dbReference type="STRING" id="6669.E9GLE5"/>
<accession>E9GLE5</accession>
<dbReference type="GO" id="GO:0003729">
    <property type="term" value="F:mRNA binding"/>
    <property type="evidence" value="ECO:0000318"/>
    <property type="project" value="GO_Central"/>
</dbReference>
<evidence type="ECO:0000256" key="3">
    <source>
        <dbReference type="ARBA" id="ARBA00022490"/>
    </source>
</evidence>
<dbReference type="InParanoid" id="E9GLE5"/>
<dbReference type="GO" id="GO:0008270">
    <property type="term" value="F:zinc ion binding"/>
    <property type="evidence" value="ECO:0007669"/>
    <property type="project" value="InterPro"/>
</dbReference>
<dbReference type="PANTHER" id="PTHR46109:SF1">
    <property type="entry name" value="PROTEIN LIN-28 HOMOLOG"/>
    <property type="match status" value="1"/>
</dbReference>
<dbReference type="SUPFAM" id="SSF57756">
    <property type="entry name" value="Retrovirus zinc finger-like domains"/>
    <property type="match status" value="1"/>
</dbReference>
<dbReference type="SMART" id="SM00357">
    <property type="entry name" value="CSP"/>
    <property type="match status" value="1"/>
</dbReference>
<dbReference type="Pfam" id="PF00313">
    <property type="entry name" value="CSD"/>
    <property type="match status" value="1"/>
</dbReference>
<dbReference type="Pfam" id="PF00098">
    <property type="entry name" value="zf-CCHC"/>
    <property type="match status" value="1"/>
</dbReference>
<comment type="subcellular location">
    <subcellularLocation>
        <location evidence="1">Cytoplasm</location>
    </subcellularLocation>
</comment>
<proteinExistence type="inferred from homology"/>
<dbReference type="eggNOG" id="KOG3070">
    <property type="taxonomic scope" value="Eukaryota"/>
</dbReference>
<dbReference type="SUPFAM" id="SSF50249">
    <property type="entry name" value="Nucleic acid-binding proteins"/>
    <property type="match status" value="1"/>
</dbReference>
<dbReference type="InterPro" id="IPR051373">
    <property type="entry name" value="Lin-28_RNA-binding"/>
</dbReference>
<protein>
    <recommendedName>
        <fullName evidence="5">CSD domain-containing protein</fullName>
    </recommendedName>
</protein>
<dbReference type="InterPro" id="IPR012340">
    <property type="entry name" value="NA-bd_OB-fold"/>
</dbReference>
<keyword evidence="7" id="KW-1185">Reference proteome</keyword>
<dbReference type="EMBL" id="GL732551">
    <property type="protein sequence ID" value="EFX79498.1"/>
    <property type="molecule type" value="Genomic_DNA"/>
</dbReference>
<sequence length="147" mass="16339">GRCKWFNVTKGWGFITPDDGSPDVFVHQSVIRMNGFRNLAEGEEVEMETKDADKGAEATVVTGPGGTECRGSHRQARKPTKTKRIRLNKLFVHIQRCYNCGAVGSHIAPKCTVGPQPKRCHQCKSEDHLISDCPNKLKKSRSSQTET</sequence>
<name>E9GLE5_DAPPU</name>
<feature type="domain" description="CSD" evidence="5">
    <location>
        <begin position="1"/>
        <end position="63"/>
    </location>
</feature>
<dbReference type="InterPro" id="IPR002059">
    <property type="entry name" value="CSP_DNA-bd"/>
</dbReference>
<dbReference type="GO" id="GO:0005737">
    <property type="term" value="C:cytoplasm"/>
    <property type="evidence" value="ECO:0000318"/>
    <property type="project" value="GO_Central"/>
</dbReference>
<dbReference type="InterPro" id="IPR011129">
    <property type="entry name" value="CSD"/>
</dbReference>
<dbReference type="Gene3D" id="2.40.50.140">
    <property type="entry name" value="Nucleic acid-binding proteins"/>
    <property type="match status" value="1"/>
</dbReference>
<dbReference type="Proteomes" id="UP000000305">
    <property type="component" value="Unassembled WGS sequence"/>
</dbReference>
<dbReference type="OMA" id="KACYGCH"/>
<dbReference type="PROSITE" id="PS51857">
    <property type="entry name" value="CSD_2"/>
    <property type="match status" value="1"/>
</dbReference>
<evidence type="ECO:0000313" key="6">
    <source>
        <dbReference type="EMBL" id="EFX79498.1"/>
    </source>
</evidence>
<dbReference type="InterPro" id="IPR036875">
    <property type="entry name" value="Znf_CCHC_sf"/>
</dbReference>
<dbReference type="GO" id="GO:0005634">
    <property type="term" value="C:nucleus"/>
    <property type="evidence" value="ECO:0000318"/>
    <property type="project" value="GO_Central"/>
</dbReference>
<evidence type="ECO:0000256" key="2">
    <source>
        <dbReference type="ARBA" id="ARBA00008840"/>
    </source>
</evidence>
<dbReference type="HOGENOM" id="CLU_089169_4_0_1"/>
<dbReference type="PANTHER" id="PTHR46109">
    <property type="entry name" value="PROTEIN LIN-28"/>
    <property type="match status" value="1"/>
</dbReference>
<organism evidence="6 7">
    <name type="scientific">Daphnia pulex</name>
    <name type="common">Water flea</name>
    <dbReference type="NCBI Taxonomy" id="6669"/>
    <lineage>
        <taxon>Eukaryota</taxon>
        <taxon>Metazoa</taxon>
        <taxon>Ecdysozoa</taxon>
        <taxon>Arthropoda</taxon>
        <taxon>Crustacea</taxon>
        <taxon>Branchiopoda</taxon>
        <taxon>Diplostraca</taxon>
        <taxon>Cladocera</taxon>
        <taxon>Anomopoda</taxon>
        <taxon>Daphniidae</taxon>
        <taxon>Daphnia</taxon>
    </lineage>
</organism>
<dbReference type="Gene3D" id="4.10.60.10">
    <property type="entry name" value="Zinc finger, CCHC-type"/>
    <property type="match status" value="1"/>
</dbReference>
<dbReference type="GO" id="GO:0031054">
    <property type="term" value="P:pre-miRNA processing"/>
    <property type="evidence" value="ECO:0000318"/>
    <property type="project" value="GO_Central"/>
</dbReference>